<sequence length="822" mass="94201">MRYDPSLIEKKWQDFWKEKESFYAYELKDKLKYYVLDMFPYPSGAGLHVGHLIGYTATDIIARYKRAKGFSVLHPIGWDSFGLPAEQYAIRTGMHPRLTTQKNIANFKKQLLAMGFSYDERREFATSDPDYYRWTQKLFLFLYEQGLAYMADMAVNYCAELGTVLSNEEVENGFSIEGGYPVERRMLRQWILKITTYADQLLAGLDELDWPENVKQLQKNWIGKSEGVVVYFKLEGEDERVLKVFTTRPDTLAGVSFLVVAPEHPELEHIVTEVQRKEVEEYVQATLKKSERERLGTTKVKSGVFTGAYAQHPVTGKLLPIWIADYVVLEYGSGIVMGVPAHDVRDHDFAQAFSLPIYEVINSDGVCIHSNFDDFCLDGLLGVEARNYVIRYLEERGIGEAKTAYKLRDWLFSRQRYWGEPIPIVHFEDGSCRSLGDDELPLLPPNIDDYRPEGFGQGPLAKAKEWVYIHDSKTGKPGRRETYTMPQWAGSCWYYLRFCDPNNSTAPWSLDKEHYWMPVDLYIGGAEHAVLHLLYARFWHQVFYDAGFVSTSEPFKRLINQGLVLATSYRVPGKGYVSFDEVREENGSWFTLLGEPVQVRQEKMSKSKLNGVDPQILIEEYGADALRMYAMFSGPLDKNKLWSNDGVAGCRRFLNRFYELVSSESVQDIEDDAGLCLAHRLVHRVTGCIENISLNTIPSFFMEFLNDFSKLSIYSKSALTLAVRVLAPIAPHISEELWVFLGHAPGIDRVVWPEADEKYLVSQTITLVIQVNGKLRGRLEITKDTPKDRVLTLSREIVAKYIGSAQIKKEIFLPNKLVNFVL</sequence>
<dbReference type="AlphaFoldDB" id="A0A1A9HW63"/>
<evidence type="ECO:0000256" key="5">
    <source>
        <dbReference type="ARBA" id="ARBA00022840"/>
    </source>
</evidence>
<dbReference type="SUPFAM" id="SSF52374">
    <property type="entry name" value="Nucleotidylyl transferase"/>
    <property type="match status" value="1"/>
</dbReference>
<dbReference type="Gene3D" id="3.40.50.620">
    <property type="entry name" value="HUPs"/>
    <property type="match status" value="2"/>
</dbReference>
<dbReference type="InterPro" id="IPR009080">
    <property type="entry name" value="tRNAsynth_Ia_anticodon-bd"/>
</dbReference>
<dbReference type="STRING" id="1806891.Cs308_0767"/>
<name>A0A1A9HW63_9CHLA</name>
<dbReference type="InterPro" id="IPR013155">
    <property type="entry name" value="M/V/L/I-tRNA-synth_anticd-bd"/>
</dbReference>
<dbReference type="Pfam" id="PF13603">
    <property type="entry name" value="tRNA-synt_1_2"/>
    <property type="match status" value="1"/>
</dbReference>
<dbReference type="SUPFAM" id="SSF50677">
    <property type="entry name" value="ValRS/IleRS/LeuRS editing domain"/>
    <property type="match status" value="1"/>
</dbReference>
<dbReference type="GO" id="GO:0005524">
    <property type="term" value="F:ATP binding"/>
    <property type="evidence" value="ECO:0007669"/>
    <property type="project" value="UniProtKB-UniRule"/>
</dbReference>
<dbReference type="InterPro" id="IPR014729">
    <property type="entry name" value="Rossmann-like_a/b/a_fold"/>
</dbReference>
<dbReference type="PRINTS" id="PR00985">
    <property type="entry name" value="TRNASYNTHLEU"/>
</dbReference>
<dbReference type="InterPro" id="IPR002300">
    <property type="entry name" value="aa-tRNA-synth_Ia"/>
</dbReference>
<dbReference type="Gene3D" id="1.10.730.10">
    <property type="entry name" value="Isoleucyl-tRNA Synthetase, Domain 1"/>
    <property type="match status" value="1"/>
</dbReference>
<keyword evidence="2 9" id="KW-0963">Cytoplasm</keyword>
<evidence type="ECO:0000259" key="11">
    <source>
        <dbReference type="Pfam" id="PF00133"/>
    </source>
</evidence>
<dbReference type="EC" id="6.1.1.4" evidence="9"/>
<dbReference type="Pfam" id="PF08264">
    <property type="entry name" value="Anticodon_1"/>
    <property type="match status" value="1"/>
</dbReference>
<feature type="binding site" evidence="9">
    <location>
        <position position="606"/>
    </location>
    <ligand>
        <name>ATP</name>
        <dbReference type="ChEBI" id="CHEBI:30616"/>
    </ligand>
</feature>
<comment type="similarity">
    <text evidence="1 9 10">Belongs to the class-I aminoacyl-tRNA synthetase family.</text>
</comment>
<evidence type="ECO:0000256" key="3">
    <source>
        <dbReference type="ARBA" id="ARBA00022598"/>
    </source>
</evidence>
<dbReference type="GO" id="GO:0005829">
    <property type="term" value="C:cytosol"/>
    <property type="evidence" value="ECO:0007669"/>
    <property type="project" value="TreeGrafter"/>
</dbReference>
<evidence type="ECO:0000259" key="13">
    <source>
        <dbReference type="Pfam" id="PF09334"/>
    </source>
</evidence>
<dbReference type="KEGG" id="csaz:Cs308_0767"/>
<evidence type="ECO:0000256" key="8">
    <source>
        <dbReference type="ARBA" id="ARBA00047469"/>
    </source>
</evidence>
<dbReference type="FunFam" id="1.10.730.10:FF:000002">
    <property type="entry name" value="Leucine--tRNA ligase"/>
    <property type="match status" value="1"/>
</dbReference>
<feature type="domain" description="Leucyl-tRNA synthetase editing" evidence="14">
    <location>
        <begin position="219"/>
        <end position="364"/>
    </location>
</feature>
<dbReference type="EMBL" id="CP014639">
    <property type="protein sequence ID" value="ANH78937.1"/>
    <property type="molecule type" value="Genomic_DNA"/>
</dbReference>
<feature type="domain" description="Aminoacyl-tRNA synthetase class Ia" evidence="11">
    <location>
        <begin position="602"/>
        <end position="633"/>
    </location>
</feature>
<evidence type="ECO:0000256" key="4">
    <source>
        <dbReference type="ARBA" id="ARBA00022741"/>
    </source>
</evidence>
<evidence type="ECO:0000256" key="2">
    <source>
        <dbReference type="ARBA" id="ARBA00022490"/>
    </source>
</evidence>
<comment type="subcellular location">
    <subcellularLocation>
        <location evidence="9">Cytoplasm</location>
    </subcellularLocation>
</comment>
<protein>
    <recommendedName>
        <fullName evidence="9">Leucine--tRNA ligase</fullName>
        <ecNumber evidence="9">6.1.1.4</ecNumber>
    </recommendedName>
    <alternativeName>
        <fullName evidence="9">Leucyl-tRNA synthetase</fullName>
        <shortName evidence="9">LeuRS</shortName>
    </alternativeName>
</protein>
<keyword evidence="16" id="KW-1185">Reference proteome</keyword>
<dbReference type="PROSITE" id="PS00178">
    <property type="entry name" value="AA_TRNA_LIGASE_I"/>
    <property type="match status" value="1"/>
</dbReference>
<dbReference type="CDD" id="cd00812">
    <property type="entry name" value="LeuRS_core"/>
    <property type="match status" value="1"/>
</dbReference>
<dbReference type="SUPFAM" id="SSF47323">
    <property type="entry name" value="Anticodon-binding domain of a subclass of class I aminoacyl-tRNA synthetases"/>
    <property type="match status" value="1"/>
</dbReference>
<feature type="domain" description="Methionyl/Leucyl tRNA synthetase" evidence="13">
    <location>
        <begin position="38"/>
        <end position="171"/>
    </location>
</feature>
<proteinExistence type="inferred from homology"/>
<organism evidence="15 16">
    <name type="scientific">Candidatus Chlamydia sanziniae</name>
    <dbReference type="NCBI Taxonomy" id="1806891"/>
    <lineage>
        <taxon>Bacteria</taxon>
        <taxon>Pseudomonadati</taxon>
        <taxon>Chlamydiota</taxon>
        <taxon>Chlamydiia</taxon>
        <taxon>Chlamydiales</taxon>
        <taxon>Chlamydiaceae</taxon>
        <taxon>Chlamydia/Chlamydophila group</taxon>
        <taxon>Chlamydia</taxon>
    </lineage>
</organism>
<keyword evidence="4 9" id="KW-0547">Nucleotide-binding</keyword>
<dbReference type="Gene3D" id="3.90.740.10">
    <property type="entry name" value="Valyl/Leucyl/Isoleucyl-tRNA synthetase, editing domain"/>
    <property type="match status" value="1"/>
</dbReference>
<dbReference type="Pfam" id="PF09334">
    <property type="entry name" value="tRNA-synt_1g"/>
    <property type="match status" value="1"/>
</dbReference>
<dbReference type="Proteomes" id="UP000078162">
    <property type="component" value="Chromosome"/>
</dbReference>
<evidence type="ECO:0000259" key="14">
    <source>
        <dbReference type="Pfam" id="PF13603"/>
    </source>
</evidence>
<dbReference type="NCBIfam" id="TIGR00396">
    <property type="entry name" value="leuS_bact"/>
    <property type="match status" value="1"/>
</dbReference>
<accession>A0A1A9HW63</accession>
<dbReference type="PANTHER" id="PTHR43740">
    <property type="entry name" value="LEUCYL-TRNA SYNTHETASE"/>
    <property type="match status" value="1"/>
</dbReference>
<evidence type="ECO:0000259" key="12">
    <source>
        <dbReference type="Pfam" id="PF08264"/>
    </source>
</evidence>
<dbReference type="GO" id="GO:0002161">
    <property type="term" value="F:aminoacyl-tRNA deacylase activity"/>
    <property type="evidence" value="ECO:0007669"/>
    <property type="project" value="InterPro"/>
</dbReference>
<dbReference type="FunFam" id="3.40.50.620:FF:000077">
    <property type="entry name" value="Leucine--tRNA ligase"/>
    <property type="match status" value="1"/>
</dbReference>
<dbReference type="InterPro" id="IPR009008">
    <property type="entry name" value="Val/Leu/Ile-tRNA-synth_edit"/>
</dbReference>
<dbReference type="PANTHER" id="PTHR43740:SF2">
    <property type="entry name" value="LEUCINE--TRNA LIGASE, MITOCHONDRIAL"/>
    <property type="match status" value="1"/>
</dbReference>
<evidence type="ECO:0000256" key="7">
    <source>
        <dbReference type="ARBA" id="ARBA00023146"/>
    </source>
</evidence>
<gene>
    <name evidence="9" type="primary">leuS</name>
    <name evidence="15" type="ORF">Cs308_0767</name>
</gene>
<evidence type="ECO:0000256" key="9">
    <source>
        <dbReference type="HAMAP-Rule" id="MF_00049"/>
    </source>
</evidence>
<evidence type="ECO:0000256" key="6">
    <source>
        <dbReference type="ARBA" id="ARBA00022917"/>
    </source>
</evidence>
<evidence type="ECO:0000313" key="15">
    <source>
        <dbReference type="EMBL" id="ANH78937.1"/>
    </source>
</evidence>
<dbReference type="InterPro" id="IPR001412">
    <property type="entry name" value="aa-tRNA-synth_I_CS"/>
</dbReference>
<dbReference type="InterPro" id="IPR015413">
    <property type="entry name" value="Methionyl/Leucyl_tRNA_Synth"/>
</dbReference>
<feature type="domain" description="Methionyl/Valyl/Leucyl/Isoleucyl-tRNA synthetase anticodon-binding" evidence="12">
    <location>
        <begin position="678"/>
        <end position="788"/>
    </location>
</feature>
<dbReference type="CDD" id="cd07958">
    <property type="entry name" value="Anticodon_Ia_Leu_BEm"/>
    <property type="match status" value="1"/>
</dbReference>
<comment type="catalytic activity">
    <reaction evidence="8 9">
        <text>tRNA(Leu) + L-leucine + ATP = L-leucyl-tRNA(Leu) + AMP + diphosphate</text>
        <dbReference type="Rhea" id="RHEA:11688"/>
        <dbReference type="Rhea" id="RHEA-COMP:9613"/>
        <dbReference type="Rhea" id="RHEA-COMP:9622"/>
        <dbReference type="ChEBI" id="CHEBI:30616"/>
        <dbReference type="ChEBI" id="CHEBI:33019"/>
        <dbReference type="ChEBI" id="CHEBI:57427"/>
        <dbReference type="ChEBI" id="CHEBI:78442"/>
        <dbReference type="ChEBI" id="CHEBI:78494"/>
        <dbReference type="ChEBI" id="CHEBI:456215"/>
        <dbReference type="EC" id="6.1.1.4"/>
    </reaction>
</comment>
<dbReference type="HAMAP" id="MF_00049_B">
    <property type="entry name" value="Leu_tRNA_synth_B"/>
    <property type="match status" value="1"/>
</dbReference>
<dbReference type="GO" id="GO:0006429">
    <property type="term" value="P:leucyl-tRNA aminoacylation"/>
    <property type="evidence" value="ECO:0007669"/>
    <property type="project" value="UniProtKB-UniRule"/>
</dbReference>
<dbReference type="FunFam" id="3.40.50.620:FF:000056">
    <property type="entry name" value="Leucine--tRNA ligase"/>
    <property type="match status" value="1"/>
</dbReference>
<keyword evidence="5 9" id="KW-0067">ATP-binding</keyword>
<keyword evidence="7 9" id="KW-0030">Aminoacyl-tRNA synthetase</keyword>
<dbReference type="InterPro" id="IPR025709">
    <property type="entry name" value="Leu_tRNA-synth_edit"/>
</dbReference>
<dbReference type="PATRIC" id="fig|1806891.3.peg.761"/>
<dbReference type="Pfam" id="PF00133">
    <property type="entry name" value="tRNA-synt_1"/>
    <property type="match status" value="1"/>
</dbReference>
<dbReference type="RefSeq" id="WP_066482726.1">
    <property type="nucleotide sequence ID" value="NZ_CP014639.1"/>
</dbReference>
<evidence type="ECO:0000256" key="1">
    <source>
        <dbReference type="ARBA" id="ARBA00005594"/>
    </source>
</evidence>
<keyword evidence="3 9" id="KW-0436">Ligase</keyword>
<evidence type="ECO:0000256" key="10">
    <source>
        <dbReference type="RuleBase" id="RU363035"/>
    </source>
</evidence>
<dbReference type="OrthoDB" id="9810365at2"/>
<keyword evidence="6 9" id="KW-0648">Protein biosynthesis</keyword>
<dbReference type="GO" id="GO:0004823">
    <property type="term" value="F:leucine-tRNA ligase activity"/>
    <property type="evidence" value="ECO:0007669"/>
    <property type="project" value="UniProtKB-UniRule"/>
</dbReference>
<evidence type="ECO:0000313" key="16">
    <source>
        <dbReference type="Proteomes" id="UP000078162"/>
    </source>
</evidence>
<feature type="short sequence motif" description="'KMSKS' region" evidence="9">
    <location>
        <begin position="603"/>
        <end position="607"/>
    </location>
</feature>
<comment type="caution">
    <text evidence="9">Lacks conserved residue(s) required for the propagation of feature annotation.</text>
</comment>
<reference evidence="15 16" key="1">
    <citation type="submission" date="2016-03" db="EMBL/GenBank/DDBJ databases">
        <title>Culture-independent genomics supports pathogen discovery for uncultivable bacteria within the genus Chlamydia.</title>
        <authorList>
            <person name="Taylor-Brown A."/>
            <person name="Bachmann N.L."/>
            <person name="Borel N."/>
            <person name="Polkinghorne A."/>
        </authorList>
    </citation>
    <scope>NUCLEOTIDE SEQUENCE [LARGE SCALE GENOMIC DNA]</scope>
    <source>
        <strain evidence="15 16">2742-308</strain>
    </source>
</reference>
<dbReference type="InterPro" id="IPR002302">
    <property type="entry name" value="Leu-tRNA-ligase"/>
</dbReference>